<dbReference type="AlphaFoldDB" id="A0AAV2YIE8"/>
<evidence type="ECO:0000313" key="2">
    <source>
        <dbReference type="Proteomes" id="UP001146120"/>
    </source>
</evidence>
<evidence type="ECO:0000313" key="1">
    <source>
        <dbReference type="EMBL" id="DAZ93886.1"/>
    </source>
</evidence>
<protein>
    <submittedName>
        <fullName evidence="1">Uncharacterized protein</fullName>
    </submittedName>
</protein>
<dbReference type="EMBL" id="DAKRPA010000284">
    <property type="protein sequence ID" value="DAZ93886.1"/>
    <property type="molecule type" value="Genomic_DNA"/>
</dbReference>
<accession>A0AAV2YIE8</accession>
<proteinExistence type="predicted"/>
<keyword evidence="2" id="KW-1185">Reference proteome</keyword>
<gene>
    <name evidence="1" type="ORF">N0F65_004733</name>
</gene>
<sequence length="83" mass="9017">MDALRLIAVLGLVRTRWKRLTVSPSVMSDGNAAIIHVANLRDCIYSGGVKLGDDEPVGWSWVLDEQQAHQPLGEDVRCCAAAT</sequence>
<organism evidence="1 2">
    <name type="scientific">Lagenidium giganteum</name>
    <dbReference type="NCBI Taxonomy" id="4803"/>
    <lineage>
        <taxon>Eukaryota</taxon>
        <taxon>Sar</taxon>
        <taxon>Stramenopiles</taxon>
        <taxon>Oomycota</taxon>
        <taxon>Peronosporomycetes</taxon>
        <taxon>Pythiales</taxon>
        <taxon>Pythiaceae</taxon>
    </lineage>
</organism>
<reference evidence="1" key="1">
    <citation type="submission" date="2022-11" db="EMBL/GenBank/DDBJ databases">
        <authorList>
            <person name="Morgan W.R."/>
            <person name="Tartar A."/>
        </authorList>
    </citation>
    <scope>NUCLEOTIDE SEQUENCE</scope>
    <source>
        <strain evidence="1">ARSEF 373</strain>
    </source>
</reference>
<comment type="caution">
    <text evidence="1">The sequence shown here is derived from an EMBL/GenBank/DDBJ whole genome shotgun (WGS) entry which is preliminary data.</text>
</comment>
<reference evidence="1" key="2">
    <citation type="journal article" date="2023" name="Microbiol Resour">
        <title>Decontamination and Annotation of the Draft Genome Sequence of the Oomycete Lagenidium giganteum ARSEF 373.</title>
        <authorList>
            <person name="Morgan W.R."/>
            <person name="Tartar A."/>
        </authorList>
    </citation>
    <scope>NUCLEOTIDE SEQUENCE</scope>
    <source>
        <strain evidence="1">ARSEF 373</strain>
    </source>
</reference>
<dbReference type="Proteomes" id="UP001146120">
    <property type="component" value="Unassembled WGS sequence"/>
</dbReference>
<name>A0AAV2YIE8_9STRA</name>